<keyword evidence="2" id="KW-1185">Reference proteome</keyword>
<evidence type="ECO:0000313" key="2">
    <source>
        <dbReference type="Proteomes" id="UP000492821"/>
    </source>
</evidence>
<dbReference type="AlphaFoldDB" id="A0A7E4VYW5"/>
<protein>
    <submittedName>
        <fullName evidence="3">Uncharacterized protein</fullName>
    </submittedName>
</protein>
<organism evidence="2 3">
    <name type="scientific">Panagrellus redivivus</name>
    <name type="common">Microworm</name>
    <dbReference type="NCBI Taxonomy" id="6233"/>
    <lineage>
        <taxon>Eukaryota</taxon>
        <taxon>Metazoa</taxon>
        <taxon>Ecdysozoa</taxon>
        <taxon>Nematoda</taxon>
        <taxon>Chromadorea</taxon>
        <taxon>Rhabditida</taxon>
        <taxon>Tylenchina</taxon>
        <taxon>Panagrolaimomorpha</taxon>
        <taxon>Panagrolaimoidea</taxon>
        <taxon>Panagrolaimidae</taxon>
        <taxon>Panagrellus</taxon>
    </lineage>
</organism>
<reference evidence="3" key="2">
    <citation type="submission" date="2020-10" db="UniProtKB">
        <authorList>
            <consortium name="WormBaseParasite"/>
        </authorList>
    </citation>
    <scope>IDENTIFICATION</scope>
</reference>
<reference evidence="2" key="1">
    <citation type="journal article" date="2013" name="Genetics">
        <title>The draft genome and transcriptome of Panagrellus redivivus are shaped by the harsh demands of a free-living lifestyle.</title>
        <authorList>
            <person name="Srinivasan J."/>
            <person name="Dillman A.R."/>
            <person name="Macchietto M.G."/>
            <person name="Heikkinen L."/>
            <person name="Lakso M."/>
            <person name="Fracchia K.M."/>
            <person name="Antoshechkin I."/>
            <person name="Mortazavi A."/>
            <person name="Wong G."/>
            <person name="Sternberg P.W."/>
        </authorList>
    </citation>
    <scope>NUCLEOTIDE SEQUENCE [LARGE SCALE GENOMIC DNA]</scope>
    <source>
        <strain evidence="2">MT8872</strain>
    </source>
</reference>
<name>A0A7E4VYW5_PANRE</name>
<keyword evidence="1" id="KW-1133">Transmembrane helix</keyword>
<evidence type="ECO:0000313" key="3">
    <source>
        <dbReference type="WBParaSite" id="Pan_g4943.t1"/>
    </source>
</evidence>
<accession>A0A7E4VYW5</accession>
<dbReference type="Proteomes" id="UP000492821">
    <property type="component" value="Unassembled WGS sequence"/>
</dbReference>
<proteinExistence type="predicted"/>
<feature type="transmembrane region" description="Helical" evidence="1">
    <location>
        <begin position="32"/>
        <end position="54"/>
    </location>
</feature>
<sequence>MTPLAMVAASPSMIHSIDVIYQVGECLRPLRYLTVQTGVCFPPFAIGVIVYGALDDRQISNVAKIRPEEGPSFDRVLASRLMPSSRVPKCYARLPTLFTVIRDCVKTHLLS</sequence>
<dbReference type="WBParaSite" id="Pan_g4943.t1">
    <property type="protein sequence ID" value="Pan_g4943.t1"/>
    <property type="gene ID" value="Pan_g4943"/>
</dbReference>
<keyword evidence="1" id="KW-0812">Transmembrane</keyword>
<evidence type="ECO:0000256" key="1">
    <source>
        <dbReference type="SAM" id="Phobius"/>
    </source>
</evidence>
<keyword evidence="1" id="KW-0472">Membrane</keyword>